<dbReference type="Gene3D" id="3.40.50.2000">
    <property type="entry name" value="Glycogen Phosphorylase B"/>
    <property type="match status" value="2"/>
</dbReference>
<evidence type="ECO:0000259" key="5">
    <source>
        <dbReference type="Pfam" id="PF26168"/>
    </source>
</evidence>
<gene>
    <name evidence="6" type="ORF">HAX54_013969</name>
</gene>
<dbReference type="Proteomes" id="UP000823775">
    <property type="component" value="Unassembled WGS sequence"/>
</dbReference>
<dbReference type="PROSITE" id="PS00375">
    <property type="entry name" value="UDPGT"/>
    <property type="match status" value="1"/>
</dbReference>
<reference evidence="6 7" key="1">
    <citation type="journal article" date="2021" name="BMC Genomics">
        <title>Datura genome reveals duplications of psychoactive alkaloid biosynthetic genes and high mutation rate following tissue culture.</title>
        <authorList>
            <person name="Rajewski A."/>
            <person name="Carter-House D."/>
            <person name="Stajich J."/>
            <person name="Litt A."/>
        </authorList>
    </citation>
    <scope>NUCLEOTIDE SEQUENCE [LARGE SCALE GENOMIC DNA]</scope>
    <source>
        <strain evidence="6">AR-01</strain>
    </source>
</reference>
<dbReference type="EC" id="2.4.1.-" evidence="4"/>
<feature type="domain" description="Glycosyltransferase N-terminal" evidence="5">
    <location>
        <begin position="8"/>
        <end position="271"/>
    </location>
</feature>
<evidence type="ECO:0000313" key="6">
    <source>
        <dbReference type="EMBL" id="MCD7472668.1"/>
    </source>
</evidence>
<evidence type="ECO:0000256" key="4">
    <source>
        <dbReference type="RuleBase" id="RU362057"/>
    </source>
</evidence>
<dbReference type="PANTHER" id="PTHR48044:SF40">
    <property type="entry name" value="ZEATIN O-GLUCOSYLTRANSFERASE-LIKE"/>
    <property type="match status" value="1"/>
</dbReference>
<proteinExistence type="inferred from homology"/>
<name>A0ABS8TPA9_DATST</name>
<comment type="caution">
    <text evidence="6">The sequence shown here is derived from an EMBL/GenBank/DDBJ whole genome shotgun (WGS) entry which is preliminary data.</text>
</comment>
<evidence type="ECO:0000256" key="3">
    <source>
        <dbReference type="RuleBase" id="RU003718"/>
    </source>
</evidence>
<dbReference type="EMBL" id="JACEIK010001859">
    <property type="protein sequence ID" value="MCD7472668.1"/>
    <property type="molecule type" value="Genomic_DNA"/>
</dbReference>
<accession>A0ABS8TPA9</accession>
<dbReference type="InterPro" id="IPR035595">
    <property type="entry name" value="UDP_glycos_trans_CS"/>
</dbReference>
<dbReference type="Pfam" id="PF26168">
    <property type="entry name" value="Glyco_transf_N"/>
    <property type="match status" value="1"/>
</dbReference>
<keyword evidence="2 3" id="KW-0808">Transferase</keyword>
<comment type="similarity">
    <text evidence="1 3">Belongs to the UDP-glycosyltransferase family.</text>
</comment>
<protein>
    <recommendedName>
        <fullName evidence="4">Glycosyltransferase</fullName>
        <ecNumber evidence="4">2.4.1.-</ecNumber>
    </recommendedName>
</protein>
<dbReference type="Pfam" id="PF00201">
    <property type="entry name" value="UDPGT"/>
    <property type="match status" value="1"/>
</dbReference>
<evidence type="ECO:0000313" key="7">
    <source>
        <dbReference type="Proteomes" id="UP000823775"/>
    </source>
</evidence>
<dbReference type="CDD" id="cd03784">
    <property type="entry name" value="GT1_Gtf-like"/>
    <property type="match status" value="1"/>
</dbReference>
<keyword evidence="3" id="KW-0328">Glycosyltransferase</keyword>
<organism evidence="6 7">
    <name type="scientific">Datura stramonium</name>
    <name type="common">Jimsonweed</name>
    <name type="synonym">Common thornapple</name>
    <dbReference type="NCBI Taxonomy" id="4076"/>
    <lineage>
        <taxon>Eukaryota</taxon>
        <taxon>Viridiplantae</taxon>
        <taxon>Streptophyta</taxon>
        <taxon>Embryophyta</taxon>
        <taxon>Tracheophyta</taxon>
        <taxon>Spermatophyta</taxon>
        <taxon>Magnoliopsida</taxon>
        <taxon>eudicotyledons</taxon>
        <taxon>Gunneridae</taxon>
        <taxon>Pentapetalae</taxon>
        <taxon>asterids</taxon>
        <taxon>lamiids</taxon>
        <taxon>Solanales</taxon>
        <taxon>Solanaceae</taxon>
        <taxon>Solanoideae</taxon>
        <taxon>Datureae</taxon>
        <taxon>Datura</taxon>
    </lineage>
</organism>
<keyword evidence="7" id="KW-1185">Reference proteome</keyword>
<dbReference type="InterPro" id="IPR002213">
    <property type="entry name" value="UDP_glucos_trans"/>
</dbReference>
<sequence length="490" mass="55077">MMMKDERDVVVVMVPFPAQGHLNQLLHLSRLVSSYHNNIKIYYAGFSTNISQVKVRVHGWNPHNNIHFQEFPTPPSYYVIPPPPPSPPSDHHNTFETTASKVIASVLEASLTLREPVSDFLLELSSSKKTRRVVVIYDSLMAWVVQDIVSIPNAEAYCFHAVSAFATSSIYWQVAQKRLRLPASLGRLIGRFLLPSGAELLNQGLLPSLESSFTQEFLDFVGKQYNKHKSFCSGNLYDTCKVVEGPYLNVLAKFDRLLRRGNQWAIGPFIPTIKDGSSINNNCHHECLKWLDKQEENSVILVSFGTTGSLSIEQIKELATGLEKSEQKFIWVVKDALLPEGEQVQIPEEFEERVEGRGVVLKDWAPQLEILGHSSTGGFLSHCGWNSCIESITMGVPLATWPLVFDQPRNALLVTKVLKIGITVKDKERRDELITSIAIEAAVRKLMASHEGNEMRMRARKLGEKVRQSVTNGGDSKREMDSFIAHITRN</sequence>
<evidence type="ECO:0000256" key="1">
    <source>
        <dbReference type="ARBA" id="ARBA00009995"/>
    </source>
</evidence>
<dbReference type="InterPro" id="IPR058980">
    <property type="entry name" value="Glyco_transf_N"/>
</dbReference>
<evidence type="ECO:0000256" key="2">
    <source>
        <dbReference type="ARBA" id="ARBA00022679"/>
    </source>
</evidence>
<dbReference type="SUPFAM" id="SSF53756">
    <property type="entry name" value="UDP-Glycosyltransferase/glycogen phosphorylase"/>
    <property type="match status" value="1"/>
</dbReference>
<dbReference type="PANTHER" id="PTHR48044">
    <property type="entry name" value="GLYCOSYLTRANSFERASE"/>
    <property type="match status" value="1"/>
</dbReference>